<comment type="caution">
    <text evidence="2">The sequence shown here is derived from an EMBL/GenBank/DDBJ whole genome shotgun (WGS) entry which is preliminary data.</text>
</comment>
<gene>
    <name evidence="2" type="ORF">J4Q44_G00384270</name>
</gene>
<dbReference type="GO" id="GO:0051298">
    <property type="term" value="P:centrosome duplication"/>
    <property type="evidence" value="ECO:0007669"/>
    <property type="project" value="InterPro"/>
</dbReference>
<dbReference type="GO" id="GO:0090307">
    <property type="term" value="P:mitotic spindle assembly"/>
    <property type="evidence" value="ECO:0007669"/>
    <property type="project" value="TreeGrafter"/>
</dbReference>
<dbReference type="Proteomes" id="UP001356427">
    <property type="component" value="Unassembled WGS sequence"/>
</dbReference>
<dbReference type="GO" id="GO:0005737">
    <property type="term" value="C:cytoplasm"/>
    <property type="evidence" value="ECO:0007669"/>
    <property type="project" value="TreeGrafter"/>
</dbReference>
<dbReference type="EMBL" id="JAGTTL010000052">
    <property type="protein sequence ID" value="KAK6291172.1"/>
    <property type="molecule type" value="Genomic_DNA"/>
</dbReference>
<evidence type="ECO:0000313" key="2">
    <source>
        <dbReference type="EMBL" id="KAK6291172.1"/>
    </source>
</evidence>
<reference evidence="2 3" key="1">
    <citation type="submission" date="2021-04" db="EMBL/GenBank/DDBJ databases">
        <authorList>
            <person name="De Guttry C."/>
            <person name="Zahm M."/>
            <person name="Klopp C."/>
            <person name="Cabau C."/>
            <person name="Louis A."/>
            <person name="Berthelot C."/>
            <person name="Parey E."/>
            <person name="Roest Crollius H."/>
            <person name="Montfort J."/>
            <person name="Robinson-Rechavi M."/>
            <person name="Bucao C."/>
            <person name="Bouchez O."/>
            <person name="Gislard M."/>
            <person name="Lluch J."/>
            <person name="Milhes M."/>
            <person name="Lampietro C."/>
            <person name="Lopez Roques C."/>
            <person name="Donnadieu C."/>
            <person name="Braasch I."/>
            <person name="Desvignes T."/>
            <person name="Postlethwait J."/>
            <person name="Bobe J."/>
            <person name="Wedekind C."/>
            <person name="Guiguen Y."/>
        </authorList>
    </citation>
    <scope>NUCLEOTIDE SEQUENCE [LARGE SCALE GENOMIC DNA]</scope>
    <source>
        <strain evidence="2">Cs_M1</strain>
        <tissue evidence="2">Blood</tissue>
    </source>
</reference>
<dbReference type="GO" id="GO:0000242">
    <property type="term" value="C:pericentriolar material"/>
    <property type="evidence" value="ECO:0007669"/>
    <property type="project" value="TreeGrafter"/>
</dbReference>
<evidence type="ECO:0000259" key="1">
    <source>
        <dbReference type="Pfam" id="PF22074"/>
    </source>
</evidence>
<dbReference type="GO" id="GO:0019901">
    <property type="term" value="F:protein kinase binding"/>
    <property type="evidence" value="ECO:0007669"/>
    <property type="project" value="TreeGrafter"/>
</dbReference>
<feature type="domain" description="Cep192-like" evidence="1">
    <location>
        <begin position="1"/>
        <end position="75"/>
    </location>
</feature>
<dbReference type="InterPro" id="IPR054091">
    <property type="entry name" value="Cep192-like_D5"/>
</dbReference>
<dbReference type="GO" id="GO:0005814">
    <property type="term" value="C:centriole"/>
    <property type="evidence" value="ECO:0007669"/>
    <property type="project" value="TreeGrafter"/>
</dbReference>
<dbReference type="Pfam" id="PF22074">
    <property type="entry name" value="Cep192_D5"/>
    <property type="match status" value="1"/>
</dbReference>
<dbReference type="GO" id="GO:0090222">
    <property type="term" value="P:centrosome-templated microtubule nucleation"/>
    <property type="evidence" value="ECO:0007669"/>
    <property type="project" value="InterPro"/>
</dbReference>
<dbReference type="InterPro" id="IPR039103">
    <property type="entry name" value="Spd-2/CEP192"/>
</dbReference>
<sequence>MKVTHREQTLCQSANALLATVCLFCGDEVSRQQFRRLLLSKPEAGRKILSENSLLKGLNFNERFLGEEQVLEDPNATSTRQSSSSRL</sequence>
<evidence type="ECO:0000313" key="3">
    <source>
        <dbReference type="Proteomes" id="UP001356427"/>
    </source>
</evidence>
<dbReference type="PANTHER" id="PTHR16029">
    <property type="entry name" value="CENTROSOMAL PROTEIN OF 192 KDA"/>
    <property type="match status" value="1"/>
</dbReference>
<accession>A0AAN8QJ25</accession>
<organism evidence="2 3">
    <name type="scientific">Coregonus suidteri</name>
    <dbReference type="NCBI Taxonomy" id="861788"/>
    <lineage>
        <taxon>Eukaryota</taxon>
        <taxon>Metazoa</taxon>
        <taxon>Chordata</taxon>
        <taxon>Craniata</taxon>
        <taxon>Vertebrata</taxon>
        <taxon>Euteleostomi</taxon>
        <taxon>Actinopterygii</taxon>
        <taxon>Neopterygii</taxon>
        <taxon>Teleostei</taxon>
        <taxon>Protacanthopterygii</taxon>
        <taxon>Salmoniformes</taxon>
        <taxon>Salmonidae</taxon>
        <taxon>Coregoninae</taxon>
        <taxon>Coregonus</taxon>
    </lineage>
</organism>
<proteinExistence type="predicted"/>
<dbReference type="GO" id="GO:0071539">
    <property type="term" value="P:protein localization to centrosome"/>
    <property type="evidence" value="ECO:0007669"/>
    <property type="project" value="InterPro"/>
</dbReference>
<dbReference type="PANTHER" id="PTHR16029:SF11">
    <property type="entry name" value="CENTROSOMAL PROTEIN OF 192 KDA"/>
    <property type="match status" value="1"/>
</dbReference>
<dbReference type="AlphaFoldDB" id="A0AAN8QJ25"/>
<name>A0AAN8QJ25_9TELE</name>
<keyword evidence="3" id="KW-1185">Reference proteome</keyword>
<protein>
    <recommendedName>
        <fullName evidence="1">Cep192-like domain-containing protein</fullName>
    </recommendedName>
</protein>